<gene>
    <name evidence="1 2" type="primary">bioD</name>
    <name evidence="2" type="ORF">I6H47_11585</name>
</gene>
<feature type="binding site" evidence="1">
    <location>
        <begin position="12"/>
        <end position="17"/>
    </location>
    <ligand>
        <name>ATP</name>
        <dbReference type="ChEBI" id="CHEBI:30616"/>
    </ligand>
</feature>
<dbReference type="RefSeq" id="WP_198498660.1">
    <property type="nucleotide sequence ID" value="NZ_CP065989.1"/>
</dbReference>
<dbReference type="SUPFAM" id="SSF52540">
    <property type="entry name" value="P-loop containing nucleoside triphosphate hydrolases"/>
    <property type="match status" value="1"/>
</dbReference>
<dbReference type="PANTHER" id="PTHR43210:SF5">
    <property type="entry name" value="DETHIOBIOTIN SYNTHETASE"/>
    <property type="match status" value="1"/>
</dbReference>
<reference evidence="2 3" key="1">
    <citation type="submission" date="2020-12" db="EMBL/GenBank/DDBJ databases">
        <title>FDA dAtabase for Regulatory Grade micrObial Sequences (FDA-ARGOS): Supporting development and validation of Infectious Disease Dx tests.</title>
        <authorList>
            <person name="Sproer C."/>
            <person name="Gronow S."/>
            <person name="Severitt S."/>
            <person name="Schroder I."/>
            <person name="Tallon L."/>
            <person name="Sadzewicz L."/>
            <person name="Zhao X."/>
            <person name="Boylan J."/>
            <person name="Ott S."/>
            <person name="Bowen H."/>
            <person name="Vavikolanu K."/>
            <person name="Mehta A."/>
            <person name="Aluvathingal J."/>
            <person name="Nadendla S."/>
            <person name="Lowell S."/>
            <person name="Myers T."/>
            <person name="Yan Y."/>
            <person name="Sichtig H."/>
        </authorList>
    </citation>
    <scope>NUCLEOTIDE SEQUENCE [LARGE SCALE GENOMIC DNA]</scope>
    <source>
        <strain evidence="2 3">FDAARGOS_990</strain>
    </source>
</reference>
<keyword evidence="1" id="KW-0479">Metal-binding</keyword>
<dbReference type="GO" id="GO:0005524">
    <property type="term" value="F:ATP binding"/>
    <property type="evidence" value="ECO:0007669"/>
    <property type="project" value="UniProtKB-UniRule"/>
</dbReference>
<feature type="binding site" evidence="1">
    <location>
        <position position="127"/>
    </location>
    <ligand>
        <name>Mg(2+)</name>
        <dbReference type="ChEBI" id="CHEBI:18420"/>
    </ligand>
</feature>
<feature type="active site" evidence="1">
    <location>
        <position position="37"/>
    </location>
</feature>
<feature type="binding site" evidence="1">
    <location>
        <position position="16"/>
    </location>
    <ligand>
        <name>Mg(2+)</name>
        <dbReference type="ChEBI" id="CHEBI:18420"/>
    </ligand>
</feature>
<feature type="binding site" evidence="1">
    <location>
        <begin position="222"/>
        <end position="224"/>
    </location>
    <ligand>
        <name>ATP</name>
        <dbReference type="ChEBI" id="CHEBI:30616"/>
    </ligand>
</feature>
<dbReference type="EC" id="6.3.3.3" evidence="1"/>
<dbReference type="PIRSF" id="PIRSF006755">
    <property type="entry name" value="DTB_synth"/>
    <property type="match status" value="1"/>
</dbReference>
<feature type="binding site" evidence="1">
    <location>
        <position position="53"/>
    </location>
    <ligand>
        <name>ATP</name>
        <dbReference type="ChEBI" id="CHEBI:30616"/>
    </ligand>
</feature>
<keyword evidence="1" id="KW-0067">ATP-binding</keyword>
<dbReference type="Proteomes" id="UP000595374">
    <property type="component" value="Chromosome"/>
</dbReference>
<comment type="similarity">
    <text evidence="1">Belongs to the dethiobiotin synthetase family.</text>
</comment>
<dbReference type="EMBL" id="CP065989">
    <property type="protein sequence ID" value="QQB13465.1"/>
    <property type="molecule type" value="Genomic_DNA"/>
</dbReference>
<organism evidence="2 3">
    <name type="scientific">Brevibacterium casei</name>
    <dbReference type="NCBI Taxonomy" id="33889"/>
    <lineage>
        <taxon>Bacteria</taxon>
        <taxon>Bacillati</taxon>
        <taxon>Actinomycetota</taxon>
        <taxon>Actinomycetes</taxon>
        <taxon>Micrococcales</taxon>
        <taxon>Brevibacteriaceae</taxon>
        <taxon>Brevibacterium</taxon>
    </lineage>
</organism>
<dbReference type="AlphaFoldDB" id="A0A7T3ZXL9"/>
<protein>
    <recommendedName>
        <fullName evidence="1">ATP-dependent dethiobiotin synthetase BioD</fullName>
        <ecNumber evidence="1">6.3.3.3</ecNumber>
    </recommendedName>
    <alternativeName>
        <fullName evidence="1">DTB synthetase</fullName>
        <shortName evidence="1">DTBS</shortName>
    </alternativeName>
    <alternativeName>
        <fullName evidence="1">Dethiobiotin synthase</fullName>
    </alternativeName>
</protein>
<dbReference type="GO" id="GO:0009102">
    <property type="term" value="P:biotin biosynthetic process"/>
    <property type="evidence" value="ECO:0007669"/>
    <property type="project" value="UniProtKB-UniRule"/>
</dbReference>
<feature type="binding site" evidence="1">
    <location>
        <position position="53"/>
    </location>
    <ligand>
        <name>Mg(2+)</name>
        <dbReference type="ChEBI" id="CHEBI:18420"/>
    </ligand>
</feature>
<sequence length="244" mass="24658">MRCIIVTGTDTGVGKTIVSAALAVRLRQRSVAVHIVKPVQTGLIAADDPHRGDLEALYTDVVTRGDAEIAGTLAGVPWSTGVSLRLPMAPAAAAAAVGVSLPTPRDHAEAILACGRDMADPAAVIVEGAGGLLVDFGDGFTLADIASALIEFDPAVRVEFVIVSRAGLGTLNHTALTCEALQARGLPVGGIVLGSWPTDPAPVAVDNRRRLGDSAPVLGAVPAGAGQLRPAAFRAAAGSWTSVA</sequence>
<feature type="binding site" evidence="1">
    <location>
        <position position="227"/>
    </location>
    <ligand>
        <name>ATP</name>
        <dbReference type="ChEBI" id="CHEBI:30616"/>
    </ligand>
</feature>
<keyword evidence="1" id="KW-0460">Magnesium</keyword>
<dbReference type="InterPro" id="IPR004472">
    <property type="entry name" value="DTB_synth_BioD"/>
</dbReference>
<comment type="subunit">
    <text evidence="1">Homodimer.</text>
</comment>
<keyword evidence="1" id="KW-0547">Nucleotide-binding</keyword>
<keyword evidence="1" id="KW-0963">Cytoplasm</keyword>
<dbReference type="NCBIfam" id="TIGR00347">
    <property type="entry name" value="bioD"/>
    <property type="match status" value="1"/>
</dbReference>
<evidence type="ECO:0000256" key="1">
    <source>
        <dbReference type="HAMAP-Rule" id="MF_00336"/>
    </source>
</evidence>
<dbReference type="Gene3D" id="3.40.50.300">
    <property type="entry name" value="P-loop containing nucleotide triphosphate hydrolases"/>
    <property type="match status" value="1"/>
</dbReference>
<feature type="binding site" evidence="1">
    <location>
        <position position="41"/>
    </location>
    <ligand>
        <name>substrate</name>
    </ligand>
</feature>
<dbReference type="PANTHER" id="PTHR43210">
    <property type="entry name" value="DETHIOBIOTIN SYNTHETASE"/>
    <property type="match status" value="1"/>
</dbReference>
<keyword evidence="1" id="KW-0093">Biotin biosynthesis</keyword>
<dbReference type="HAMAP" id="MF_00336">
    <property type="entry name" value="BioD"/>
    <property type="match status" value="1"/>
</dbReference>
<keyword evidence="1 2" id="KW-0436">Ligase</keyword>
<comment type="cofactor">
    <cofactor evidence="1">
        <name>Mg(2+)</name>
        <dbReference type="ChEBI" id="CHEBI:18420"/>
    </cofactor>
</comment>
<feature type="binding site" evidence="1">
    <location>
        <begin position="127"/>
        <end position="130"/>
    </location>
    <ligand>
        <name>ATP</name>
        <dbReference type="ChEBI" id="CHEBI:30616"/>
    </ligand>
</feature>
<dbReference type="InterPro" id="IPR027417">
    <property type="entry name" value="P-loop_NTPase"/>
</dbReference>
<dbReference type="GO" id="GO:0005829">
    <property type="term" value="C:cytosol"/>
    <property type="evidence" value="ECO:0007669"/>
    <property type="project" value="TreeGrafter"/>
</dbReference>
<dbReference type="CDD" id="cd03109">
    <property type="entry name" value="DTBS"/>
    <property type="match status" value="1"/>
</dbReference>
<comment type="pathway">
    <text evidence="1">Cofactor biosynthesis; biotin biosynthesis; biotin from 7,8-diaminononanoate: step 1/2.</text>
</comment>
<name>A0A7T3ZXL9_9MICO</name>
<evidence type="ECO:0000313" key="3">
    <source>
        <dbReference type="Proteomes" id="UP000595374"/>
    </source>
</evidence>
<dbReference type="GO" id="GO:0004141">
    <property type="term" value="F:dethiobiotin synthase activity"/>
    <property type="evidence" value="ECO:0007669"/>
    <property type="project" value="UniProtKB-UniRule"/>
</dbReference>
<comment type="subcellular location">
    <subcellularLocation>
        <location evidence="1">Cytoplasm</location>
    </subcellularLocation>
</comment>
<comment type="function">
    <text evidence="1">Catalyzes a mechanistically unusual reaction, the ATP-dependent insertion of CO2 between the N7 and N8 nitrogen atoms of 7,8-diaminopelargonic acid (DAPA, also called 7,8-diammoniononanoate) to form a ureido ring.</text>
</comment>
<comment type="catalytic activity">
    <reaction evidence="1">
        <text>(7R,8S)-7,8-diammoniononanoate + CO2 + ATP = (4R,5S)-dethiobiotin + ADP + phosphate + 3 H(+)</text>
        <dbReference type="Rhea" id="RHEA:15805"/>
        <dbReference type="ChEBI" id="CHEBI:15378"/>
        <dbReference type="ChEBI" id="CHEBI:16526"/>
        <dbReference type="ChEBI" id="CHEBI:30616"/>
        <dbReference type="ChEBI" id="CHEBI:43474"/>
        <dbReference type="ChEBI" id="CHEBI:149469"/>
        <dbReference type="ChEBI" id="CHEBI:149473"/>
        <dbReference type="ChEBI" id="CHEBI:456216"/>
        <dbReference type="EC" id="6.3.3.3"/>
    </reaction>
</comment>
<dbReference type="GO" id="GO:0000287">
    <property type="term" value="F:magnesium ion binding"/>
    <property type="evidence" value="ECO:0007669"/>
    <property type="project" value="UniProtKB-UniRule"/>
</dbReference>
<proteinExistence type="inferred from homology"/>
<evidence type="ECO:0000313" key="2">
    <source>
        <dbReference type="EMBL" id="QQB13465.1"/>
    </source>
</evidence>
<dbReference type="UniPathway" id="UPA00078">
    <property type="reaction ID" value="UER00161"/>
</dbReference>
<accession>A0A7T3ZXL9</accession>
<dbReference type="Pfam" id="PF13500">
    <property type="entry name" value="AAA_26"/>
    <property type="match status" value="1"/>
</dbReference>
<feature type="binding site" evidence="1">
    <location>
        <begin position="194"/>
        <end position="195"/>
    </location>
    <ligand>
        <name>ATP</name>
        <dbReference type="ChEBI" id="CHEBI:30616"/>
    </ligand>
</feature>